<organism evidence="1 2">
    <name type="scientific">Lentzea miocenica</name>
    <dbReference type="NCBI Taxonomy" id="3095431"/>
    <lineage>
        <taxon>Bacteria</taxon>
        <taxon>Bacillati</taxon>
        <taxon>Actinomycetota</taxon>
        <taxon>Actinomycetes</taxon>
        <taxon>Pseudonocardiales</taxon>
        <taxon>Pseudonocardiaceae</taxon>
        <taxon>Lentzea</taxon>
    </lineage>
</organism>
<name>A0ABU4TC16_9PSEU</name>
<keyword evidence="2" id="KW-1185">Reference proteome</keyword>
<dbReference type="RefSeq" id="WP_319970716.1">
    <property type="nucleotide sequence ID" value="NZ_JAXAVW010000037.1"/>
</dbReference>
<protein>
    <submittedName>
        <fullName evidence="1">Uncharacterized protein</fullName>
    </submittedName>
</protein>
<gene>
    <name evidence="1" type="ORF">SK803_36300</name>
</gene>
<accession>A0ABU4TC16</accession>
<dbReference type="EMBL" id="JAXAVW010000037">
    <property type="protein sequence ID" value="MDX8035696.1"/>
    <property type="molecule type" value="Genomic_DNA"/>
</dbReference>
<proteinExistence type="predicted"/>
<comment type="caution">
    <text evidence="1">The sequence shown here is derived from an EMBL/GenBank/DDBJ whole genome shotgun (WGS) entry which is preliminary data.</text>
</comment>
<evidence type="ECO:0000313" key="1">
    <source>
        <dbReference type="EMBL" id="MDX8035696.1"/>
    </source>
</evidence>
<evidence type="ECO:0000313" key="2">
    <source>
        <dbReference type="Proteomes" id="UP001285521"/>
    </source>
</evidence>
<sequence>MLLARAAPPGRPRVGERVTSRARPAAMRWGWACRCCWSAVPAYGDGWRAGAARARGTADLTAGPGWRACDGAGRVGGDACGARITVPQGEIPDGAVLLLTGPVAAHPGTPGGGA</sequence>
<reference evidence="1 2" key="1">
    <citation type="submission" date="2023-11" db="EMBL/GenBank/DDBJ databases">
        <title>Lentzea sokolovensis, sp. nov., Lentzea kristufkii, sp. nov., and Lentzea miocenensis, sp. nov., rare actinobacteria from Sokolov Coal Basin, Miocene lacustrine sediment, Czech Republic.</title>
        <authorList>
            <person name="Lara A."/>
            <person name="Kotroba L."/>
            <person name="Nouioui I."/>
            <person name="Neumann-Schaal M."/>
            <person name="Mast Y."/>
            <person name="Chronakova A."/>
        </authorList>
    </citation>
    <scope>NUCLEOTIDE SEQUENCE [LARGE SCALE GENOMIC DNA]</scope>
    <source>
        <strain evidence="1 2">BCCO 10_0856</strain>
    </source>
</reference>
<dbReference type="Proteomes" id="UP001285521">
    <property type="component" value="Unassembled WGS sequence"/>
</dbReference>